<gene>
    <name evidence="1" type="ORF">FAEPRAM212_02375</name>
</gene>
<evidence type="ECO:0000313" key="1">
    <source>
        <dbReference type="EMBL" id="EDP21047.1"/>
    </source>
</evidence>
<protein>
    <submittedName>
        <fullName evidence="1">Uncharacterized protein</fullName>
    </submittedName>
</protein>
<sequence length="45" mass="5225">MPVVSEIFKTSFLYPYISTHKTPERHENIRLIRKNTDTSDTLGTS</sequence>
<reference evidence="1 2" key="1">
    <citation type="submission" date="2007-09" db="EMBL/GenBank/DDBJ databases">
        <title>Draft genome sequence of Faecalibacterium prausnitzii M21/2.</title>
        <authorList>
            <person name="Sudarsanam P."/>
            <person name="Ley R."/>
            <person name="Guruge J."/>
            <person name="Turnbaugh P.J."/>
            <person name="Mahowald M."/>
            <person name="Liep D."/>
            <person name="Gordon J."/>
        </authorList>
    </citation>
    <scope>NUCLEOTIDE SEQUENCE [LARGE SCALE GENOMIC DNA]</scope>
    <source>
        <strain evidence="1 2">M21/2</strain>
    </source>
</reference>
<reference evidence="1 2" key="2">
    <citation type="submission" date="2007-09" db="EMBL/GenBank/DDBJ databases">
        <authorList>
            <person name="Fulton L."/>
            <person name="Clifton S."/>
            <person name="Fulton B."/>
            <person name="Xu J."/>
            <person name="Minx P."/>
            <person name="Pepin K.H."/>
            <person name="Johnson M."/>
            <person name="Thiruvilangam P."/>
            <person name="Bhonagiri V."/>
            <person name="Nash W.E."/>
            <person name="Mardis E.R."/>
            <person name="Wilson R.K."/>
        </authorList>
    </citation>
    <scope>NUCLEOTIDE SEQUENCE [LARGE SCALE GENOMIC DNA]</scope>
    <source>
        <strain evidence="1 2">M21/2</strain>
    </source>
</reference>
<evidence type="ECO:0000313" key="2">
    <source>
        <dbReference type="Proteomes" id="UP000005945"/>
    </source>
</evidence>
<comment type="caution">
    <text evidence="1">The sequence shown here is derived from an EMBL/GenBank/DDBJ whole genome shotgun (WGS) entry which is preliminary data.</text>
</comment>
<name>A8SDY8_9FIRM</name>
<organism evidence="1 2">
    <name type="scientific">Faecalibacterium prausnitzii M21/2</name>
    <dbReference type="NCBI Taxonomy" id="411485"/>
    <lineage>
        <taxon>Bacteria</taxon>
        <taxon>Bacillati</taxon>
        <taxon>Bacillota</taxon>
        <taxon>Clostridia</taxon>
        <taxon>Eubacteriales</taxon>
        <taxon>Oscillospiraceae</taxon>
        <taxon>Faecalibacterium</taxon>
    </lineage>
</organism>
<dbReference type="HOGENOM" id="CLU_3200069_0_0_9"/>
<dbReference type="EMBL" id="ABED02000028">
    <property type="protein sequence ID" value="EDP21047.1"/>
    <property type="molecule type" value="Genomic_DNA"/>
</dbReference>
<dbReference type="Proteomes" id="UP000005945">
    <property type="component" value="Unassembled WGS sequence"/>
</dbReference>
<dbReference type="AlphaFoldDB" id="A8SDY8"/>
<proteinExistence type="predicted"/>
<accession>A8SDY8</accession>